<organism evidence="10 11">
    <name type="scientific">Methanohalarchaeum thermophilum</name>
    <dbReference type="NCBI Taxonomy" id="1903181"/>
    <lineage>
        <taxon>Archaea</taxon>
        <taxon>Methanobacteriati</taxon>
        <taxon>Methanobacteriota</taxon>
        <taxon>Methanonatronarchaeia</taxon>
        <taxon>Methanonatronarchaeales</taxon>
        <taxon>Methanonatronarchaeaceae</taxon>
        <taxon>Candidatus Methanohalarchaeum</taxon>
    </lineage>
</organism>
<dbReference type="GO" id="GO:0004640">
    <property type="term" value="F:phosphoribosylanthranilate isomerase activity"/>
    <property type="evidence" value="ECO:0007669"/>
    <property type="project" value="UniProtKB-UniRule"/>
</dbReference>
<evidence type="ECO:0000256" key="4">
    <source>
        <dbReference type="ARBA" id="ARBA00022605"/>
    </source>
</evidence>
<dbReference type="CDD" id="cd00405">
    <property type="entry name" value="PRAI"/>
    <property type="match status" value="1"/>
</dbReference>
<dbReference type="Pfam" id="PF00697">
    <property type="entry name" value="PRAI"/>
    <property type="match status" value="1"/>
</dbReference>
<comment type="pathway">
    <text evidence="2 8">Amino-acid biosynthesis; L-tryptophan biosynthesis; L-tryptophan from chorismate: step 3/5.</text>
</comment>
<dbReference type="InParanoid" id="A0A1Q6DSA1"/>
<dbReference type="STRING" id="1903181.BTN85_1903"/>
<dbReference type="AlphaFoldDB" id="A0A1Q6DSA1"/>
<evidence type="ECO:0000256" key="8">
    <source>
        <dbReference type="HAMAP-Rule" id="MF_00135"/>
    </source>
</evidence>
<keyword evidence="5 8" id="KW-0822">Tryptophan biosynthesis</keyword>
<evidence type="ECO:0000256" key="2">
    <source>
        <dbReference type="ARBA" id="ARBA00004664"/>
    </source>
</evidence>
<dbReference type="InterPro" id="IPR001240">
    <property type="entry name" value="PRAI_dom"/>
</dbReference>
<dbReference type="InterPro" id="IPR044643">
    <property type="entry name" value="TrpF_fam"/>
</dbReference>
<evidence type="ECO:0000256" key="1">
    <source>
        <dbReference type="ARBA" id="ARBA00001164"/>
    </source>
</evidence>
<dbReference type="PANTHER" id="PTHR42894:SF1">
    <property type="entry name" value="N-(5'-PHOSPHORIBOSYL)ANTHRANILATE ISOMERASE"/>
    <property type="match status" value="1"/>
</dbReference>
<keyword evidence="6 8" id="KW-0057">Aromatic amino acid biosynthesis</keyword>
<dbReference type="EC" id="5.3.1.24" evidence="8"/>
<dbReference type="HAMAP" id="MF_00135">
    <property type="entry name" value="PRAI"/>
    <property type="match status" value="1"/>
</dbReference>
<keyword evidence="7 8" id="KW-0413">Isomerase</keyword>
<dbReference type="InterPro" id="IPR011060">
    <property type="entry name" value="RibuloseP-bd_barrel"/>
</dbReference>
<comment type="catalytic activity">
    <reaction evidence="1 8">
        <text>N-(5-phospho-beta-D-ribosyl)anthranilate = 1-(2-carboxyphenylamino)-1-deoxy-D-ribulose 5-phosphate</text>
        <dbReference type="Rhea" id="RHEA:21540"/>
        <dbReference type="ChEBI" id="CHEBI:18277"/>
        <dbReference type="ChEBI" id="CHEBI:58613"/>
        <dbReference type="EC" id="5.3.1.24"/>
    </reaction>
</comment>
<comment type="similarity">
    <text evidence="3 8">Belongs to the TrpF family.</text>
</comment>
<evidence type="ECO:0000256" key="5">
    <source>
        <dbReference type="ARBA" id="ARBA00022822"/>
    </source>
</evidence>
<keyword evidence="11" id="KW-1185">Reference proteome</keyword>
<gene>
    <name evidence="8" type="primary">trpF</name>
    <name evidence="10" type="ORF">BTN85_1903</name>
</gene>
<reference evidence="10" key="1">
    <citation type="submission" date="2016-12" db="EMBL/GenBank/DDBJ databases">
        <title>Discovery of methanogenic haloarchaea.</title>
        <authorList>
            <person name="Sorokin D.Y."/>
            <person name="Makarova K.S."/>
            <person name="Abbas B."/>
            <person name="Ferrer M."/>
            <person name="Golyshin P.N."/>
        </authorList>
    </citation>
    <scope>NUCLEOTIDE SEQUENCE [LARGE SCALE GENOMIC DNA]</scope>
    <source>
        <strain evidence="10">HMET1</strain>
    </source>
</reference>
<dbReference type="Gene3D" id="3.20.20.70">
    <property type="entry name" value="Aldolase class I"/>
    <property type="match status" value="1"/>
</dbReference>
<evidence type="ECO:0000256" key="3">
    <source>
        <dbReference type="ARBA" id="ARBA00007571"/>
    </source>
</evidence>
<keyword evidence="4 8" id="KW-0028">Amino-acid biosynthesis</keyword>
<dbReference type="PANTHER" id="PTHR42894">
    <property type="entry name" value="N-(5'-PHOSPHORIBOSYL)ANTHRANILATE ISOMERASE"/>
    <property type="match status" value="1"/>
</dbReference>
<evidence type="ECO:0000256" key="6">
    <source>
        <dbReference type="ARBA" id="ARBA00023141"/>
    </source>
</evidence>
<dbReference type="UniPathway" id="UPA00035">
    <property type="reaction ID" value="UER00042"/>
</dbReference>
<name>A0A1Q6DSA1_METT1</name>
<evidence type="ECO:0000259" key="9">
    <source>
        <dbReference type="Pfam" id="PF00697"/>
    </source>
</evidence>
<evidence type="ECO:0000256" key="7">
    <source>
        <dbReference type="ARBA" id="ARBA00023235"/>
    </source>
</evidence>
<proteinExistence type="inferred from homology"/>
<feature type="domain" description="N-(5'phosphoribosyl) anthranilate isomerase (PRAI)" evidence="9">
    <location>
        <begin position="4"/>
        <end position="185"/>
    </location>
</feature>
<dbReference type="EMBL" id="MSDW01000002">
    <property type="protein sequence ID" value="OKY77255.1"/>
    <property type="molecule type" value="Genomic_DNA"/>
</dbReference>
<dbReference type="Proteomes" id="UP000185744">
    <property type="component" value="Unassembled WGS sequence"/>
</dbReference>
<dbReference type="FunCoup" id="A0A1Q6DSA1">
    <property type="interactions" value="70"/>
</dbReference>
<dbReference type="InterPro" id="IPR013785">
    <property type="entry name" value="Aldolase_TIM"/>
</dbReference>
<evidence type="ECO:0000313" key="11">
    <source>
        <dbReference type="Proteomes" id="UP000185744"/>
    </source>
</evidence>
<accession>A0A1Q6DSA1</accession>
<dbReference type="SUPFAM" id="SSF51366">
    <property type="entry name" value="Ribulose-phoshate binding barrel"/>
    <property type="match status" value="1"/>
</dbReference>
<dbReference type="GO" id="GO:0000162">
    <property type="term" value="P:L-tryptophan biosynthetic process"/>
    <property type="evidence" value="ECO:0007669"/>
    <property type="project" value="UniProtKB-UniRule"/>
</dbReference>
<protein>
    <recommendedName>
        <fullName evidence="8">N-(5'-phosphoribosyl)anthranilate isomerase</fullName>
        <shortName evidence="8">PRAI</shortName>
        <ecNumber evidence="8">5.3.1.24</ecNumber>
    </recommendedName>
</protein>
<sequence>MRIKFCGIQNQKDAKKAEKLGAHAIGVIVKTESNRSIELDKAEEIFKSLGPYTTKVCVTKTTSSDKLKSIEKTSADAIQIYSEPKIRLKKPLIRAVSDKKQLKNISHSKAILLDKSHGKGKKLPITLYKKIMNSINKPVLVSGGINPNNIKEIVDHLNPYGIDVSSGIETSKGTKDTKKMKKILKRGLNL</sequence>
<evidence type="ECO:0000313" key="10">
    <source>
        <dbReference type="EMBL" id="OKY77255.1"/>
    </source>
</evidence>
<comment type="caution">
    <text evidence="10">The sequence shown here is derived from an EMBL/GenBank/DDBJ whole genome shotgun (WGS) entry which is preliminary data.</text>
</comment>